<dbReference type="Proteomes" id="UP000001662">
    <property type="component" value="Chromosome"/>
</dbReference>
<evidence type="ECO:0000313" key="8">
    <source>
        <dbReference type="Proteomes" id="UP000001662"/>
    </source>
</evidence>
<reference evidence="7" key="1">
    <citation type="submission" date="2010-07" db="EMBL/GenBank/DDBJ databases">
        <title>Complete sequence of Clostridium saccharolyticum WM1.</title>
        <authorList>
            <consortium name="US DOE Joint Genome Institute"/>
            <person name="Lucas S."/>
            <person name="Copeland A."/>
            <person name="Lapidus A."/>
            <person name="Cheng J.-F."/>
            <person name="Bruce D."/>
            <person name="Goodwin L."/>
            <person name="Pitluck S."/>
            <person name="Chertkov O."/>
            <person name="Detter J.C."/>
            <person name="Han C."/>
            <person name="Tapia R."/>
            <person name="Land M."/>
            <person name="Hauser L."/>
            <person name="Chang Y.-J."/>
            <person name="Jeffries C."/>
            <person name="Kyrpides N."/>
            <person name="Ivanova N."/>
            <person name="Mikhailova N."/>
            <person name="Mouttaki H."/>
            <person name="Lin L."/>
            <person name="Zhou J."/>
            <person name="Hemme C.L."/>
            <person name="Woyke T."/>
        </authorList>
    </citation>
    <scope>NUCLEOTIDE SEQUENCE [LARGE SCALE GENOMIC DNA]</scope>
    <source>
        <strain evidence="7">WM1</strain>
    </source>
</reference>
<name>D9R1P0_LACSW</name>
<keyword evidence="2" id="KW-0813">Transport</keyword>
<dbReference type="eggNOG" id="COG2033">
    <property type="taxonomic scope" value="Bacteria"/>
</dbReference>
<evidence type="ECO:0000256" key="2">
    <source>
        <dbReference type="ARBA" id="ARBA00022448"/>
    </source>
</evidence>
<dbReference type="PaxDb" id="610130-Closa_4054"/>
<evidence type="ECO:0000256" key="4">
    <source>
        <dbReference type="ARBA" id="ARBA00022982"/>
    </source>
</evidence>
<dbReference type="PANTHER" id="PTHR36541">
    <property type="entry name" value="SUPEROXIDE REDUCTASE-RELATED"/>
    <property type="match status" value="1"/>
</dbReference>
<proteinExistence type="inferred from homology"/>
<sequence>MKNEPVFLTDKNHNIILESITGTPNAALPDSLKPFEVLEPNTSDGAAEKHVPVIESEGNHVTIKVGSIFHPMTEDHSIAWICLQTTAGTVMRVSLSPNCQPMACFTLEKGDTPKAAFAYCNLHGFWKTEA</sequence>
<dbReference type="EMBL" id="CP002109">
    <property type="protein sequence ID" value="ADL06563.1"/>
    <property type="molecule type" value="Genomic_DNA"/>
</dbReference>
<dbReference type="RefSeq" id="WP_013274615.1">
    <property type="nucleotide sequence ID" value="NC_014376.1"/>
</dbReference>
<dbReference type="GO" id="GO:0005506">
    <property type="term" value="F:iron ion binding"/>
    <property type="evidence" value="ECO:0007669"/>
    <property type="project" value="InterPro"/>
</dbReference>
<dbReference type="NCBIfam" id="TIGR00332">
    <property type="entry name" value="neela_ferrous"/>
    <property type="match status" value="1"/>
</dbReference>
<dbReference type="GO" id="GO:0016491">
    <property type="term" value="F:oxidoreductase activity"/>
    <property type="evidence" value="ECO:0007669"/>
    <property type="project" value="InterPro"/>
</dbReference>
<comment type="similarity">
    <text evidence="1">Belongs to the desulfoferrodoxin family.</text>
</comment>
<dbReference type="InterPro" id="IPR051233">
    <property type="entry name" value="Desulfoferrodoxin_SOR"/>
</dbReference>
<accession>D9R1P0</accession>
<dbReference type="AlphaFoldDB" id="D9R1P0"/>
<organism evidence="7 8">
    <name type="scientific">Lacrimispora saccharolytica (strain ATCC 35040 / DSM 2544 / NRCC 2533 / WM1)</name>
    <name type="common">Clostridium saccharolyticum</name>
    <dbReference type="NCBI Taxonomy" id="610130"/>
    <lineage>
        <taxon>Bacteria</taxon>
        <taxon>Bacillati</taxon>
        <taxon>Bacillota</taxon>
        <taxon>Clostridia</taxon>
        <taxon>Lachnospirales</taxon>
        <taxon>Lachnospiraceae</taxon>
        <taxon>Lacrimispora</taxon>
    </lineage>
</organism>
<keyword evidence="8" id="KW-1185">Reference proteome</keyword>
<protein>
    <submittedName>
        <fullName evidence="7">Desulfoferrodoxin ferrous iron-binding region</fullName>
    </submittedName>
</protein>
<evidence type="ECO:0000313" key="7">
    <source>
        <dbReference type="EMBL" id="ADL06563.1"/>
    </source>
</evidence>
<keyword evidence="4" id="KW-0249">Electron transport</keyword>
<evidence type="ECO:0000256" key="5">
    <source>
        <dbReference type="ARBA" id="ARBA00023004"/>
    </source>
</evidence>
<dbReference type="InterPro" id="IPR002742">
    <property type="entry name" value="Desulfoferrodoxin_Fe-bd_dom"/>
</dbReference>
<dbReference type="STRING" id="610130.Closa_4054"/>
<dbReference type="Pfam" id="PF01880">
    <property type="entry name" value="Desulfoferrodox"/>
    <property type="match status" value="1"/>
</dbReference>
<evidence type="ECO:0000256" key="3">
    <source>
        <dbReference type="ARBA" id="ARBA00022723"/>
    </source>
</evidence>
<dbReference type="PANTHER" id="PTHR36541:SF1">
    <property type="entry name" value="SUPEROXIDE REDUCTASE-RELATED"/>
    <property type="match status" value="1"/>
</dbReference>
<dbReference type="HOGENOM" id="CLU_118960_1_1_9"/>
<dbReference type="OrthoDB" id="9814936at2"/>
<gene>
    <name evidence="7" type="ordered locus">Closa_4054</name>
</gene>
<evidence type="ECO:0000259" key="6">
    <source>
        <dbReference type="Pfam" id="PF01880"/>
    </source>
</evidence>
<keyword evidence="3" id="KW-0479">Metal-binding</keyword>
<dbReference type="KEGG" id="csh:Closa_4054"/>
<feature type="domain" description="Desulfoferrodoxin ferrous iron-binding" evidence="6">
    <location>
        <begin position="43"/>
        <end position="128"/>
    </location>
</feature>
<evidence type="ECO:0000256" key="1">
    <source>
        <dbReference type="ARBA" id="ARBA00005941"/>
    </source>
</evidence>
<dbReference type="Gene3D" id="2.60.40.730">
    <property type="entry name" value="SOR catalytic domain"/>
    <property type="match status" value="1"/>
</dbReference>
<dbReference type="SUPFAM" id="SSF49367">
    <property type="entry name" value="Superoxide reductase-like"/>
    <property type="match status" value="1"/>
</dbReference>
<keyword evidence="5" id="KW-0408">Iron</keyword>
<dbReference type="InterPro" id="IPR036073">
    <property type="entry name" value="Desulfoferrodoxin_Fe-bd_dom_sf"/>
</dbReference>